<dbReference type="AlphaFoldDB" id="A0A9X3R8Z2"/>
<dbReference type="RefSeq" id="WP_269921396.1">
    <property type="nucleotide sequence ID" value="NZ_JAMKBI010000003.1"/>
</dbReference>
<keyword evidence="1" id="KW-0472">Membrane</keyword>
<feature type="transmembrane region" description="Helical" evidence="1">
    <location>
        <begin position="120"/>
        <end position="143"/>
    </location>
</feature>
<feature type="transmembrane region" description="Helical" evidence="1">
    <location>
        <begin position="155"/>
        <end position="175"/>
    </location>
</feature>
<organism evidence="2 3">
    <name type="scientific">Psychrobacillus psychrodurans</name>
    <dbReference type="NCBI Taxonomy" id="126157"/>
    <lineage>
        <taxon>Bacteria</taxon>
        <taxon>Bacillati</taxon>
        <taxon>Bacillota</taxon>
        <taxon>Bacilli</taxon>
        <taxon>Bacillales</taxon>
        <taxon>Bacillaceae</taxon>
        <taxon>Psychrobacillus</taxon>
    </lineage>
</organism>
<feature type="transmembrane region" description="Helical" evidence="1">
    <location>
        <begin position="84"/>
        <end position="108"/>
    </location>
</feature>
<feature type="transmembrane region" description="Helical" evidence="1">
    <location>
        <begin position="43"/>
        <end position="63"/>
    </location>
</feature>
<dbReference type="Proteomes" id="UP001152172">
    <property type="component" value="Unassembled WGS sequence"/>
</dbReference>
<reference evidence="2" key="1">
    <citation type="submission" date="2022-05" db="EMBL/GenBank/DDBJ databases">
        <authorList>
            <person name="Colautti A."/>
            <person name="Iacumin L."/>
        </authorList>
    </citation>
    <scope>NUCLEOTIDE SEQUENCE</scope>
    <source>
        <strain evidence="2">DSM 30747</strain>
    </source>
</reference>
<name>A0A9X3R8Z2_9BACI</name>
<evidence type="ECO:0000313" key="2">
    <source>
        <dbReference type="EMBL" id="MCZ8532934.1"/>
    </source>
</evidence>
<accession>A0A9X3R8Z2</accession>
<evidence type="ECO:0000313" key="3">
    <source>
        <dbReference type="Proteomes" id="UP001152172"/>
    </source>
</evidence>
<sequence>MKGLIHYQFANYSRTHKYVPPVSVFIMILIINYTFIPNPILDSYSFTSLVLFFIMGWVTITILHAEDQGLQQLTILHAKNKKGYYLALVINCAFVGLILSIVAVVYPIVFHVFKPGLLTIHIVIGFLAHFCLAILSIALSLFFTRELVKSNVNSWWGVISILVVSLALAVAKADILKVKILTWLLPPLRYSLEIMSVGDKITSVPVLVYAQFAWIFIYSLILITIFIIVVSKRRKL</sequence>
<gene>
    <name evidence="2" type="ORF">M9R61_06155</name>
</gene>
<evidence type="ECO:0000256" key="1">
    <source>
        <dbReference type="SAM" id="Phobius"/>
    </source>
</evidence>
<protein>
    <submittedName>
        <fullName evidence="2">ABC transporter permease</fullName>
    </submittedName>
</protein>
<keyword evidence="1" id="KW-0812">Transmembrane</keyword>
<feature type="transmembrane region" description="Helical" evidence="1">
    <location>
        <begin position="18"/>
        <end position="37"/>
    </location>
</feature>
<proteinExistence type="predicted"/>
<comment type="caution">
    <text evidence="2">The sequence shown here is derived from an EMBL/GenBank/DDBJ whole genome shotgun (WGS) entry which is preliminary data.</text>
</comment>
<feature type="transmembrane region" description="Helical" evidence="1">
    <location>
        <begin position="206"/>
        <end position="230"/>
    </location>
</feature>
<dbReference type="EMBL" id="JAMKBI010000003">
    <property type="protein sequence ID" value="MCZ8532934.1"/>
    <property type="molecule type" value="Genomic_DNA"/>
</dbReference>
<keyword evidence="3" id="KW-1185">Reference proteome</keyword>
<keyword evidence="1" id="KW-1133">Transmembrane helix</keyword>